<dbReference type="PANTHER" id="PTHR11496">
    <property type="entry name" value="ALCOHOL DEHYDROGENASE"/>
    <property type="match status" value="1"/>
</dbReference>
<dbReference type="AlphaFoldDB" id="A0A1Q3EDZ2"/>
<feature type="domain" description="Fe-containing alcohol dehydrogenase-like C-terminal" evidence="3">
    <location>
        <begin position="211"/>
        <end position="388"/>
    </location>
</feature>
<dbReference type="GO" id="GO:0046872">
    <property type="term" value="F:metal ion binding"/>
    <property type="evidence" value="ECO:0007669"/>
    <property type="project" value="InterPro"/>
</dbReference>
<dbReference type="GO" id="GO:0004022">
    <property type="term" value="F:alcohol dehydrogenase (NAD+) activity"/>
    <property type="evidence" value="ECO:0007669"/>
    <property type="project" value="TreeGrafter"/>
</dbReference>
<dbReference type="InterPro" id="IPR039697">
    <property type="entry name" value="Alcohol_dehydrogenase_Fe"/>
</dbReference>
<sequence>MSIVDYSVEYPSTELQGFYGWTDTLRGIQYGPGSVSTALPKFFKLLGVSKALVLTGKSLYEKTDVVKKVEGCLQAIDGYGATFHQIAQHSPIAGIREASKVFTDAGCDVIVSVGGGSPVDAAKAILYYLQQERGGETMPQIAIPTTLSAAEYSIGAGYTDDSGKKVAVSSQKLAPAAIILDAELTLATPENLWYHISSIALQHRLMIYRLSTGIRALDHCVENLYRPLIPPPLKVMGLSALADLFKYLPESKADPTSVEIRQKLQIASWMSLWPLKLEKYSALGLSHSLGHKLGAAYSIPHGITSCLTLAPVVELMAEIGTEQDKEYLAKALFYLHKPSTGTVEGDVLELSASIKQLVADLGLSTTLTDYNVPRDDIPTIARNTLGTETHPVFPKVVKLLEGLY</sequence>
<dbReference type="InterPro" id="IPR018211">
    <property type="entry name" value="ADH_Fe_CS"/>
</dbReference>
<evidence type="ECO:0000313" key="5">
    <source>
        <dbReference type="Proteomes" id="UP000188533"/>
    </source>
</evidence>
<dbReference type="InterPro" id="IPR056798">
    <property type="entry name" value="ADH_Fe_C"/>
</dbReference>
<dbReference type="Gene3D" id="3.40.50.1970">
    <property type="match status" value="1"/>
</dbReference>
<dbReference type="PROSITE" id="PS00060">
    <property type="entry name" value="ADH_IRON_2"/>
    <property type="match status" value="1"/>
</dbReference>
<proteinExistence type="predicted"/>
<evidence type="ECO:0000256" key="1">
    <source>
        <dbReference type="ARBA" id="ARBA00023002"/>
    </source>
</evidence>
<reference evidence="4 5" key="2">
    <citation type="submission" date="2017-02" db="EMBL/GenBank/DDBJ databases">
        <title>A genome survey and senescence transcriptome analysis in Lentinula edodes.</title>
        <authorList>
            <person name="Sakamoto Y."/>
            <person name="Nakade K."/>
            <person name="Sato S."/>
            <person name="Yoshida Y."/>
            <person name="Miyazaki K."/>
            <person name="Natsume S."/>
            <person name="Konno N."/>
        </authorList>
    </citation>
    <scope>NUCLEOTIDE SEQUENCE [LARGE SCALE GENOMIC DNA]</scope>
    <source>
        <strain evidence="4 5">NBRC 111202</strain>
    </source>
</reference>
<comment type="caution">
    <text evidence="4">The sequence shown here is derived from an EMBL/GenBank/DDBJ whole genome shotgun (WGS) entry which is preliminary data.</text>
</comment>
<reference evidence="4 5" key="1">
    <citation type="submission" date="2016-08" db="EMBL/GenBank/DDBJ databases">
        <authorList>
            <consortium name="Lentinula edodes genome sequencing consortium"/>
            <person name="Sakamoto Y."/>
            <person name="Nakade K."/>
            <person name="Sato S."/>
            <person name="Yoshida Y."/>
            <person name="Miyazaki K."/>
            <person name="Natsume S."/>
            <person name="Konno N."/>
        </authorList>
    </citation>
    <scope>NUCLEOTIDE SEQUENCE [LARGE SCALE GENOMIC DNA]</scope>
    <source>
        <strain evidence="4 5">NBRC 111202</strain>
    </source>
</reference>
<dbReference type="GO" id="GO:0005739">
    <property type="term" value="C:mitochondrion"/>
    <property type="evidence" value="ECO:0007669"/>
    <property type="project" value="TreeGrafter"/>
</dbReference>
<feature type="domain" description="Alcohol dehydrogenase iron-type/glycerol dehydrogenase GldA" evidence="2">
    <location>
        <begin position="30"/>
        <end position="181"/>
    </location>
</feature>
<dbReference type="EMBL" id="BDGU01000250">
    <property type="protein sequence ID" value="GAW05416.1"/>
    <property type="molecule type" value="Genomic_DNA"/>
</dbReference>
<accession>A0A1Q3EDZ2</accession>
<dbReference type="SUPFAM" id="SSF56796">
    <property type="entry name" value="Dehydroquinate synthase-like"/>
    <property type="match status" value="1"/>
</dbReference>
<name>A0A1Q3EDZ2_LENED</name>
<protein>
    <submittedName>
        <fullName evidence="4">Alcohol dehydrogenase iv</fullName>
    </submittedName>
</protein>
<keyword evidence="5" id="KW-1185">Reference proteome</keyword>
<evidence type="ECO:0000313" key="4">
    <source>
        <dbReference type="EMBL" id="GAW05416.1"/>
    </source>
</evidence>
<dbReference type="PANTHER" id="PTHR11496:SF97">
    <property type="entry name" value="ALCOHOL DEHYDROGENASE IRON-TYPE_GLYCEROL DEHYDROGENASE GLDA DOMAIN-CONTAINING PROTEIN"/>
    <property type="match status" value="1"/>
</dbReference>
<keyword evidence="1" id="KW-0560">Oxidoreductase</keyword>
<dbReference type="Gene3D" id="1.20.1090.10">
    <property type="entry name" value="Dehydroquinate synthase-like - alpha domain"/>
    <property type="match status" value="1"/>
</dbReference>
<dbReference type="Pfam" id="PF00465">
    <property type="entry name" value="Fe-ADH"/>
    <property type="match status" value="1"/>
</dbReference>
<dbReference type="Pfam" id="PF25137">
    <property type="entry name" value="ADH_Fe_C"/>
    <property type="match status" value="1"/>
</dbReference>
<dbReference type="STRING" id="5353.A0A1Q3EDZ2"/>
<dbReference type="Proteomes" id="UP000188533">
    <property type="component" value="Unassembled WGS sequence"/>
</dbReference>
<evidence type="ECO:0000259" key="3">
    <source>
        <dbReference type="Pfam" id="PF25137"/>
    </source>
</evidence>
<dbReference type="CDD" id="cd08192">
    <property type="entry name" value="MAR-like"/>
    <property type="match status" value="1"/>
</dbReference>
<dbReference type="InterPro" id="IPR001670">
    <property type="entry name" value="ADH_Fe/GldA"/>
</dbReference>
<gene>
    <name evidence="4" type="ORF">LENED_007275</name>
</gene>
<evidence type="ECO:0000259" key="2">
    <source>
        <dbReference type="Pfam" id="PF00465"/>
    </source>
</evidence>
<organism evidence="4 5">
    <name type="scientific">Lentinula edodes</name>
    <name type="common">Shiitake mushroom</name>
    <name type="synonym">Lentinus edodes</name>
    <dbReference type="NCBI Taxonomy" id="5353"/>
    <lineage>
        <taxon>Eukaryota</taxon>
        <taxon>Fungi</taxon>
        <taxon>Dikarya</taxon>
        <taxon>Basidiomycota</taxon>
        <taxon>Agaricomycotina</taxon>
        <taxon>Agaricomycetes</taxon>
        <taxon>Agaricomycetidae</taxon>
        <taxon>Agaricales</taxon>
        <taxon>Marasmiineae</taxon>
        <taxon>Omphalotaceae</taxon>
        <taxon>Lentinula</taxon>
    </lineage>
</organism>